<feature type="compositionally biased region" description="Pro residues" evidence="1">
    <location>
        <begin position="147"/>
        <end position="161"/>
    </location>
</feature>
<accession>A0ABN2P0H1</accession>
<evidence type="ECO:0008006" key="5">
    <source>
        <dbReference type="Google" id="ProtNLM"/>
    </source>
</evidence>
<feature type="region of interest" description="Disordered" evidence="1">
    <location>
        <begin position="137"/>
        <end position="182"/>
    </location>
</feature>
<feature type="transmembrane region" description="Helical" evidence="2">
    <location>
        <begin position="60"/>
        <end position="78"/>
    </location>
</feature>
<feature type="transmembrane region" description="Helical" evidence="2">
    <location>
        <begin position="98"/>
        <end position="122"/>
    </location>
</feature>
<reference evidence="3 4" key="1">
    <citation type="journal article" date="2019" name="Int. J. Syst. Evol. Microbiol.">
        <title>The Global Catalogue of Microorganisms (GCM) 10K type strain sequencing project: providing services to taxonomists for standard genome sequencing and annotation.</title>
        <authorList>
            <consortium name="The Broad Institute Genomics Platform"/>
            <consortium name="The Broad Institute Genome Sequencing Center for Infectious Disease"/>
            <person name="Wu L."/>
            <person name="Ma J."/>
        </authorList>
    </citation>
    <scope>NUCLEOTIDE SEQUENCE [LARGE SCALE GENOMIC DNA]</scope>
    <source>
        <strain evidence="3 4">JCM 14046</strain>
    </source>
</reference>
<evidence type="ECO:0000313" key="3">
    <source>
        <dbReference type="EMBL" id="GAA1908235.1"/>
    </source>
</evidence>
<protein>
    <recommendedName>
        <fullName evidence="5">MFS transporter</fullName>
    </recommendedName>
</protein>
<name>A0ABN2P0H1_9ACTN</name>
<proteinExistence type="predicted"/>
<evidence type="ECO:0000256" key="1">
    <source>
        <dbReference type="SAM" id="MobiDB-lite"/>
    </source>
</evidence>
<organism evidence="3 4">
    <name type="scientific">Nocardioides lentus</name>
    <dbReference type="NCBI Taxonomy" id="338077"/>
    <lineage>
        <taxon>Bacteria</taxon>
        <taxon>Bacillati</taxon>
        <taxon>Actinomycetota</taxon>
        <taxon>Actinomycetes</taxon>
        <taxon>Propionibacteriales</taxon>
        <taxon>Nocardioidaceae</taxon>
        <taxon>Nocardioides</taxon>
    </lineage>
</organism>
<dbReference type="RefSeq" id="WP_344003636.1">
    <property type="nucleotide sequence ID" value="NZ_BAAAMY010000001.1"/>
</dbReference>
<evidence type="ECO:0000313" key="4">
    <source>
        <dbReference type="Proteomes" id="UP001501612"/>
    </source>
</evidence>
<feature type="transmembrane region" description="Helical" evidence="2">
    <location>
        <begin position="33"/>
        <end position="53"/>
    </location>
</feature>
<dbReference type="Proteomes" id="UP001501612">
    <property type="component" value="Unassembled WGS sequence"/>
</dbReference>
<evidence type="ECO:0000256" key="2">
    <source>
        <dbReference type="SAM" id="Phobius"/>
    </source>
</evidence>
<keyword evidence="2" id="KW-0472">Membrane</keyword>
<gene>
    <name evidence="3" type="ORF">GCM10009737_06530</name>
</gene>
<keyword evidence="2" id="KW-1133">Transmembrane helix</keyword>
<dbReference type="EMBL" id="BAAAMY010000001">
    <property type="protein sequence ID" value="GAA1908235.1"/>
    <property type="molecule type" value="Genomic_DNA"/>
</dbReference>
<keyword evidence="2" id="KW-0812">Transmembrane</keyword>
<sequence>MDAATPTAARGTALGLVTAAGATWAHHAAGGTVGPGAFGLAVLVSVAAGLALTPTRGTSPLRVLALAAATQGAWHLLLATGPPTSHTGAAHGEPGPMLLAHLAVVVVTTALALGADRALLALAREALDRLRVPAPGHPSYDVTSVAPPAPTVGAPRPPAPGTAPVRGPPSTRALVPLAPAAA</sequence>
<keyword evidence="4" id="KW-1185">Reference proteome</keyword>
<comment type="caution">
    <text evidence="3">The sequence shown here is derived from an EMBL/GenBank/DDBJ whole genome shotgun (WGS) entry which is preliminary data.</text>
</comment>